<dbReference type="EMBL" id="AP017655">
    <property type="protein sequence ID" value="BAV63796.1"/>
    <property type="molecule type" value="Genomic_DNA"/>
</dbReference>
<dbReference type="AlphaFoldDB" id="A0A1E1EZU5"/>
<evidence type="ECO:0000313" key="3">
    <source>
        <dbReference type="Proteomes" id="UP000218272"/>
    </source>
</evidence>
<keyword evidence="3" id="KW-1185">Reference proteome</keyword>
<organism evidence="2 3">
    <name type="scientific">Sphingobium cloacae</name>
    <dbReference type="NCBI Taxonomy" id="120107"/>
    <lineage>
        <taxon>Bacteria</taxon>
        <taxon>Pseudomonadati</taxon>
        <taxon>Pseudomonadota</taxon>
        <taxon>Alphaproteobacteria</taxon>
        <taxon>Sphingomonadales</taxon>
        <taxon>Sphingomonadaceae</taxon>
        <taxon>Sphingobium</taxon>
    </lineage>
</organism>
<dbReference type="InterPro" id="IPR027417">
    <property type="entry name" value="P-loop_NTPase"/>
</dbReference>
<dbReference type="SUPFAM" id="SSF52540">
    <property type="entry name" value="P-loop containing nucleoside triphosphate hydrolases"/>
    <property type="match status" value="1"/>
</dbReference>
<dbReference type="RefSeq" id="WP_066514022.1">
    <property type="nucleotide sequence ID" value="NZ_AP017655.1"/>
</dbReference>
<dbReference type="OrthoDB" id="5638848at2"/>
<dbReference type="KEGG" id="sclo:SCLO_1007560"/>
<proteinExistence type="predicted"/>
<accession>A0A1E1EZU5</accession>
<feature type="domain" description="NadR/Ttd14 AAA" evidence="1">
    <location>
        <begin position="5"/>
        <end position="165"/>
    </location>
</feature>
<dbReference type="InterPro" id="IPR038727">
    <property type="entry name" value="NadR/Ttd14_AAA_dom"/>
</dbReference>
<protein>
    <recommendedName>
        <fullName evidence="1">NadR/Ttd14 AAA domain-containing protein</fullName>
    </recommendedName>
</protein>
<gene>
    <name evidence="2" type="ORF">SCLO_1007560</name>
</gene>
<dbReference type="Pfam" id="PF13521">
    <property type="entry name" value="AAA_28"/>
    <property type="match status" value="1"/>
</dbReference>
<reference evidence="2 3" key="1">
    <citation type="submission" date="2016-10" db="EMBL/GenBank/DDBJ databases">
        <title>Complete Genome Sequence of the Nonylphenol-Degrading Bacterium Sphingobium cloacae JCM 10874T.</title>
        <authorList>
            <person name="Ootsuka M."/>
            <person name="Nishizawa T."/>
            <person name="Ohta H."/>
        </authorList>
    </citation>
    <scope>NUCLEOTIDE SEQUENCE [LARGE SCALE GENOMIC DNA]</scope>
    <source>
        <strain evidence="2 3">JCM 10874</strain>
    </source>
</reference>
<name>A0A1E1EZU5_9SPHN</name>
<evidence type="ECO:0000259" key="1">
    <source>
        <dbReference type="Pfam" id="PF13521"/>
    </source>
</evidence>
<evidence type="ECO:0000313" key="2">
    <source>
        <dbReference type="EMBL" id="BAV63796.1"/>
    </source>
</evidence>
<dbReference type="Gene3D" id="3.40.50.300">
    <property type="entry name" value="P-loop containing nucleotide triphosphate hydrolases"/>
    <property type="match status" value="1"/>
</dbReference>
<sequence length="176" mass="19566">MDRFIVISGCSGGGKSTLLGELARRGHAVIDEPGRRIIAEEREGSGRALPWVSLSAFAERAVQLSLQDRERAKAMPGMVFFDRGLIDAAAALEHATGKAALKIYAGERYNRAVFMTPPWPENYVTEADRPHGLADAIQEYERLLSAFSSLHYDVRLLPKIPVVQRADLILRYFRLA</sequence>
<dbReference type="Proteomes" id="UP000218272">
    <property type="component" value="Chromosome SCLO_1"/>
</dbReference>